<dbReference type="GO" id="GO:0009396">
    <property type="term" value="P:folic acid-containing compound biosynthetic process"/>
    <property type="evidence" value="ECO:0007669"/>
    <property type="project" value="TreeGrafter"/>
</dbReference>
<dbReference type="GO" id="GO:0030272">
    <property type="term" value="F:5-formyltetrahydrofolate cyclo-ligase activity"/>
    <property type="evidence" value="ECO:0007669"/>
    <property type="project" value="UniProtKB-EC"/>
</dbReference>
<evidence type="ECO:0000256" key="2">
    <source>
        <dbReference type="ARBA" id="ARBA00022741"/>
    </source>
</evidence>
<dbReference type="GO" id="GO:0035999">
    <property type="term" value="P:tetrahydrofolate interconversion"/>
    <property type="evidence" value="ECO:0007669"/>
    <property type="project" value="TreeGrafter"/>
</dbReference>
<accession>A0A4Y8M4I6</accession>
<name>A0A4Y8M4I6_9BACL</name>
<dbReference type="SUPFAM" id="SSF100950">
    <property type="entry name" value="NagB/RpiA/CoA transferase-like"/>
    <property type="match status" value="1"/>
</dbReference>
<reference evidence="6 7" key="1">
    <citation type="submission" date="2019-03" db="EMBL/GenBank/DDBJ databases">
        <title>Cohnella endophytica sp. nov., a novel endophytic bacterium isolated from bark of Sonneratia apetala.</title>
        <authorList>
            <person name="Tuo L."/>
        </authorList>
    </citation>
    <scope>NUCLEOTIDE SEQUENCE [LARGE SCALE GENOMIC DNA]</scope>
    <source>
        <strain evidence="6 7">CCTCC AB 208254</strain>
    </source>
</reference>
<evidence type="ECO:0000313" key="6">
    <source>
        <dbReference type="EMBL" id="TFE27235.1"/>
    </source>
</evidence>
<dbReference type="PIRSF" id="PIRSF006806">
    <property type="entry name" value="FTHF_cligase"/>
    <property type="match status" value="1"/>
</dbReference>
<dbReference type="Pfam" id="PF01812">
    <property type="entry name" value="5-FTHF_cyc-lig"/>
    <property type="match status" value="1"/>
</dbReference>
<keyword evidence="6" id="KW-0436">Ligase</keyword>
<organism evidence="6 7">
    <name type="scientific">Cohnella luojiensis</name>
    <dbReference type="NCBI Taxonomy" id="652876"/>
    <lineage>
        <taxon>Bacteria</taxon>
        <taxon>Bacillati</taxon>
        <taxon>Bacillota</taxon>
        <taxon>Bacilli</taxon>
        <taxon>Bacillales</taxon>
        <taxon>Paenibacillaceae</taxon>
        <taxon>Cohnella</taxon>
    </lineage>
</organism>
<evidence type="ECO:0000256" key="4">
    <source>
        <dbReference type="PIRSR" id="PIRSR006806-1"/>
    </source>
</evidence>
<keyword evidence="2 4" id="KW-0547">Nucleotide-binding</keyword>
<keyword evidence="3 4" id="KW-0067">ATP-binding</keyword>
<dbReference type="GO" id="GO:0046872">
    <property type="term" value="F:metal ion binding"/>
    <property type="evidence" value="ECO:0007669"/>
    <property type="project" value="UniProtKB-KW"/>
</dbReference>
<dbReference type="InterPro" id="IPR024185">
    <property type="entry name" value="FTHF_cligase-like_sf"/>
</dbReference>
<comment type="similarity">
    <text evidence="1 5">Belongs to the 5-formyltetrahydrofolate cyclo-ligase family.</text>
</comment>
<feature type="binding site" evidence="4">
    <location>
        <begin position="152"/>
        <end position="160"/>
    </location>
    <ligand>
        <name>ATP</name>
        <dbReference type="ChEBI" id="CHEBI:30616"/>
    </ligand>
</feature>
<gene>
    <name evidence="6" type="ORF">E2980_10065</name>
</gene>
<sequence length="217" mass="24538">MLTMAYGDRQGNIGKPERRRRFMAARDSIPSAERESRSIQLCDRLETEVLSELRKRLNRPMNLCVFAPFRSEASPVPLLLRCWEMGDQTYAPSIVPGEEGMELRKVEQLTDWIPGKWGVPEPDPVRAVLIESTQPIDAVIVPGLAYDVTGGRLGYGGGYYDRLYEDMLRRGNAETLWIGFAFDAQVAAEPLPVESHDLRLNVLATEARVIWFNDQKA</sequence>
<proteinExistence type="inferred from homology"/>
<dbReference type="InterPro" id="IPR037171">
    <property type="entry name" value="NagB/RpiA_transferase-like"/>
</dbReference>
<dbReference type="InterPro" id="IPR002698">
    <property type="entry name" value="FTHF_cligase"/>
</dbReference>
<dbReference type="PANTHER" id="PTHR23407">
    <property type="entry name" value="ATPASE INHIBITOR/5-FORMYLTETRAHYDROFOLATE CYCLO-LIGASE"/>
    <property type="match status" value="1"/>
</dbReference>
<dbReference type="NCBIfam" id="TIGR02727">
    <property type="entry name" value="MTHFS_bact"/>
    <property type="match status" value="1"/>
</dbReference>
<dbReference type="PANTHER" id="PTHR23407:SF1">
    <property type="entry name" value="5-FORMYLTETRAHYDROFOLATE CYCLO-LIGASE"/>
    <property type="match status" value="1"/>
</dbReference>
<dbReference type="Gene3D" id="3.40.50.10420">
    <property type="entry name" value="NagB/RpiA/CoA transferase-like"/>
    <property type="match status" value="1"/>
</dbReference>
<evidence type="ECO:0000256" key="1">
    <source>
        <dbReference type="ARBA" id="ARBA00010638"/>
    </source>
</evidence>
<dbReference type="EMBL" id="SOMN01000010">
    <property type="protein sequence ID" value="TFE27235.1"/>
    <property type="molecule type" value="Genomic_DNA"/>
</dbReference>
<evidence type="ECO:0000256" key="5">
    <source>
        <dbReference type="RuleBase" id="RU361279"/>
    </source>
</evidence>
<feature type="binding site" evidence="4">
    <location>
        <position position="72"/>
    </location>
    <ligand>
        <name>substrate</name>
    </ligand>
</feature>
<dbReference type="EC" id="6.3.3.2" evidence="5"/>
<dbReference type="GO" id="GO:0005524">
    <property type="term" value="F:ATP binding"/>
    <property type="evidence" value="ECO:0007669"/>
    <property type="project" value="UniProtKB-KW"/>
</dbReference>
<protein>
    <recommendedName>
        <fullName evidence="5">5-formyltetrahydrofolate cyclo-ligase</fullName>
        <ecNumber evidence="5">6.3.3.2</ecNumber>
    </recommendedName>
</protein>
<comment type="catalytic activity">
    <reaction evidence="5">
        <text>(6S)-5-formyl-5,6,7,8-tetrahydrofolate + ATP = (6R)-5,10-methenyltetrahydrofolate + ADP + phosphate</text>
        <dbReference type="Rhea" id="RHEA:10488"/>
        <dbReference type="ChEBI" id="CHEBI:30616"/>
        <dbReference type="ChEBI" id="CHEBI:43474"/>
        <dbReference type="ChEBI" id="CHEBI:57455"/>
        <dbReference type="ChEBI" id="CHEBI:57457"/>
        <dbReference type="ChEBI" id="CHEBI:456216"/>
        <dbReference type="EC" id="6.3.3.2"/>
    </reaction>
</comment>
<evidence type="ECO:0000256" key="3">
    <source>
        <dbReference type="ARBA" id="ARBA00022840"/>
    </source>
</evidence>
<keyword evidence="5" id="KW-0460">Magnesium</keyword>
<evidence type="ECO:0000313" key="7">
    <source>
        <dbReference type="Proteomes" id="UP000297900"/>
    </source>
</evidence>
<keyword evidence="7" id="KW-1185">Reference proteome</keyword>
<feature type="binding site" evidence="4">
    <location>
        <begin position="15"/>
        <end position="19"/>
    </location>
    <ligand>
        <name>ATP</name>
        <dbReference type="ChEBI" id="CHEBI:30616"/>
    </ligand>
</feature>
<comment type="caution">
    <text evidence="6">The sequence shown here is derived from an EMBL/GenBank/DDBJ whole genome shotgun (WGS) entry which is preliminary data.</text>
</comment>
<keyword evidence="5" id="KW-0479">Metal-binding</keyword>
<comment type="cofactor">
    <cofactor evidence="5">
        <name>Mg(2+)</name>
        <dbReference type="ChEBI" id="CHEBI:18420"/>
    </cofactor>
</comment>
<dbReference type="Proteomes" id="UP000297900">
    <property type="component" value="Unassembled WGS sequence"/>
</dbReference>
<dbReference type="AlphaFoldDB" id="A0A4Y8M4I6"/>